<dbReference type="Proteomes" id="UP000603912">
    <property type="component" value="Unassembled WGS sequence"/>
</dbReference>
<feature type="chain" id="PRO_5037112797" description="DNA-binding beta-propeller fold protein YncE" evidence="1">
    <location>
        <begin position="23"/>
        <end position="388"/>
    </location>
</feature>
<dbReference type="EMBL" id="BMES01000001">
    <property type="protein sequence ID" value="GGH12825.1"/>
    <property type="molecule type" value="Genomic_DNA"/>
</dbReference>
<reference evidence="2" key="1">
    <citation type="journal article" date="2014" name="Int. J. Syst. Evol. Microbiol.">
        <title>Complete genome sequence of Corynebacterium casei LMG S-19264T (=DSM 44701T), isolated from a smear-ripened cheese.</title>
        <authorList>
            <consortium name="US DOE Joint Genome Institute (JGI-PGF)"/>
            <person name="Walter F."/>
            <person name="Albersmeier A."/>
            <person name="Kalinowski J."/>
            <person name="Ruckert C."/>
        </authorList>
    </citation>
    <scope>NUCLEOTIDE SEQUENCE</scope>
    <source>
        <strain evidence="2">CGMCC 1.12214</strain>
    </source>
</reference>
<evidence type="ECO:0000313" key="2">
    <source>
        <dbReference type="EMBL" id="GGH12825.1"/>
    </source>
</evidence>
<organism evidence="2 3">
    <name type="scientific">Alsobacter metallidurans</name>
    <dbReference type="NCBI Taxonomy" id="340221"/>
    <lineage>
        <taxon>Bacteria</taxon>
        <taxon>Pseudomonadati</taxon>
        <taxon>Pseudomonadota</taxon>
        <taxon>Alphaproteobacteria</taxon>
        <taxon>Hyphomicrobiales</taxon>
        <taxon>Alsobacteraceae</taxon>
        <taxon>Alsobacter</taxon>
    </lineage>
</organism>
<dbReference type="PANTHER" id="PTHR47197">
    <property type="entry name" value="PROTEIN NIRF"/>
    <property type="match status" value="1"/>
</dbReference>
<keyword evidence="1" id="KW-0732">Signal</keyword>
<evidence type="ECO:0000313" key="3">
    <source>
        <dbReference type="Proteomes" id="UP000603912"/>
    </source>
</evidence>
<dbReference type="RefSeq" id="WP_244643574.1">
    <property type="nucleotide sequence ID" value="NZ_BMES01000001.1"/>
</dbReference>
<dbReference type="InterPro" id="IPR011048">
    <property type="entry name" value="Haem_d1_sf"/>
</dbReference>
<dbReference type="Gene3D" id="2.130.10.10">
    <property type="entry name" value="YVTN repeat-like/Quinoprotein amine dehydrogenase"/>
    <property type="match status" value="3"/>
</dbReference>
<protein>
    <recommendedName>
        <fullName evidence="4">DNA-binding beta-propeller fold protein YncE</fullName>
    </recommendedName>
</protein>
<proteinExistence type="predicted"/>
<dbReference type="PANTHER" id="PTHR47197:SF3">
    <property type="entry name" value="DIHYDRO-HEME D1 DEHYDROGENASE"/>
    <property type="match status" value="1"/>
</dbReference>
<name>A0A917MGT3_9HYPH</name>
<dbReference type="InterPro" id="IPR051200">
    <property type="entry name" value="Host-pathogen_enzymatic-act"/>
</dbReference>
<dbReference type="AlphaFoldDB" id="A0A917MGT3"/>
<feature type="signal peptide" evidence="1">
    <location>
        <begin position="1"/>
        <end position="22"/>
    </location>
</feature>
<keyword evidence="3" id="KW-1185">Reference proteome</keyword>
<sequence length="388" mass="40150">MNRLALLAGLSLAALTAGSAWAAPFMIVGNDEKLIWDDEGKPVLAAPGKDNVLIVDLANPEEPKIVANLPLKNSVVGPPVNVAIDPTGSIALVADSVDVIKDGEALKQVPDNKIHVIDLKANPPKLVETIQVGKMPSGLDISPKGDMALVAHRGDNSVGVLSIKGTSVKLVDTVPMGDIVAHVAFSPDGTKALAVKFPGHKVSVLDIAADGKVTYGKVDLPTGQWPYNVAISPDGKFALTSDNGNSGASDGSVDTVSVIDMTATPARIVDRVVVGDGPEGLAISPKGDVAVAVILRGSNASKKAYFYKKNGAIDVLKIDGGKVTKIKEIEVGGLPEAAVFTPDGKYLLVGNYLDQDFSILKVNGSEVTDTGKRFKVPGHPASARMGPG</sequence>
<gene>
    <name evidence="2" type="ORF">GCM10007036_11000</name>
</gene>
<comment type="caution">
    <text evidence="2">The sequence shown here is derived from an EMBL/GenBank/DDBJ whole genome shotgun (WGS) entry which is preliminary data.</text>
</comment>
<dbReference type="InterPro" id="IPR015943">
    <property type="entry name" value="WD40/YVTN_repeat-like_dom_sf"/>
</dbReference>
<evidence type="ECO:0008006" key="4">
    <source>
        <dbReference type="Google" id="ProtNLM"/>
    </source>
</evidence>
<accession>A0A917MGT3</accession>
<reference evidence="2" key="2">
    <citation type="submission" date="2020-09" db="EMBL/GenBank/DDBJ databases">
        <authorList>
            <person name="Sun Q."/>
            <person name="Zhou Y."/>
        </authorList>
    </citation>
    <scope>NUCLEOTIDE SEQUENCE</scope>
    <source>
        <strain evidence="2">CGMCC 1.12214</strain>
    </source>
</reference>
<dbReference type="SUPFAM" id="SSF51004">
    <property type="entry name" value="C-terminal (heme d1) domain of cytochrome cd1-nitrite reductase"/>
    <property type="match status" value="1"/>
</dbReference>
<evidence type="ECO:0000256" key="1">
    <source>
        <dbReference type="SAM" id="SignalP"/>
    </source>
</evidence>